<evidence type="ECO:0000313" key="2">
    <source>
        <dbReference type="Proteomes" id="UP000199705"/>
    </source>
</evidence>
<name>A0A1G7RSL2_9SPHI</name>
<reference evidence="2" key="1">
    <citation type="submission" date="2016-10" db="EMBL/GenBank/DDBJ databases">
        <authorList>
            <person name="Varghese N."/>
            <person name="Submissions S."/>
        </authorList>
    </citation>
    <scope>NUCLEOTIDE SEQUENCE [LARGE SCALE GENOMIC DNA]</scope>
    <source>
        <strain evidence="2">Gh-67</strain>
    </source>
</reference>
<keyword evidence="2" id="KW-1185">Reference proteome</keyword>
<accession>A0A1G7RSL2</accession>
<dbReference type="Proteomes" id="UP000199705">
    <property type="component" value="Unassembled WGS sequence"/>
</dbReference>
<gene>
    <name evidence="1" type="ORF">SAMN05192573_102349</name>
</gene>
<evidence type="ECO:0000313" key="1">
    <source>
        <dbReference type="EMBL" id="SDG13817.1"/>
    </source>
</evidence>
<protein>
    <submittedName>
        <fullName evidence="1">Uncharacterized protein</fullName>
    </submittedName>
</protein>
<dbReference type="RefSeq" id="WP_091163244.1">
    <property type="nucleotide sequence ID" value="NZ_FNCG01000002.1"/>
</dbReference>
<dbReference type="EMBL" id="FNCG01000002">
    <property type="protein sequence ID" value="SDG13817.1"/>
    <property type="molecule type" value="Genomic_DNA"/>
</dbReference>
<sequence length="138" mass="16209">MIKISQKLKSQLWWLIISVDYDYSRITIAEHDITDEVLTLWLEDKQDFKNSIDECLQVDIRIRDLARIIKAENLNSYEGTKLHPTKNFAYKARIEINTPLQWYKEDASSPEQQWTREAVLKALLTQLVEEGAASDYAY</sequence>
<dbReference type="AlphaFoldDB" id="A0A1G7RSL2"/>
<organism evidence="1 2">
    <name type="scientific">Mucilaginibacter gossypii</name>
    <dbReference type="NCBI Taxonomy" id="551996"/>
    <lineage>
        <taxon>Bacteria</taxon>
        <taxon>Pseudomonadati</taxon>
        <taxon>Bacteroidota</taxon>
        <taxon>Sphingobacteriia</taxon>
        <taxon>Sphingobacteriales</taxon>
        <taxon>Sphingobacteriaceae</taxon>
        <taxon>Mucilaginibacter</taxon>
    </lineage>
</organism>
<proteinExistence type="predicted"/>